<dbReference type="Pfam" id="PF07249">
    <property type="entry name" value="Cerato-platanin"/>
    <property type="match status" value="1"/>
</dbReference>
<dbReference type="CDD" id="cd22778">
    <property type="entry name" value="DPBB_CEPL-like"/>
    <property type="match status" value="1"/>
</dbReference>
<dbReference type="EMBL" id="LFIV01000004">
    <property type="protein sequence ID" value="KZL78001.1"/>
    <property type="molecule type" value="Genomic_DNA"/>
</dbReference>
<accession>A0A166YSA8</accession>
<evidence type="ECO:0000313" key="4">
    <source>
        <dbReference type="EMBL" id="KZL78001.1"/>
    </source>
</evidence>
<dbReference type="AlphaFoldDB" id="A0A166YSA8"/>
<reference evidence="4 5" key="1">
    <citation type="submission" date="2015-06" db="EMBL/GenBank/DDBJ databases">
        <title>Survival trade-offs in plant roots during colonization by closely related pathogenic and mutualistic fungi.</title>
        <authorList>
            <person name="Hacquard S."/>
            <person name="Kracher B."/>
            <person name="Hiruma K."/>
            <person name="Weinman A."/>
            <person name="Muench P."/>
            <person name="Garrido Oter R."/>
            <person name="Ver Loren van Themaat E."/>
            <person name="Dallerey J.-F."/>
            <person name="Damm U."/>
            <person name="Henrissat B."/>
            <person name="Lespinet O."/>
            <person name="Thon M."/>
            <person name="Kemen E."/>
            <person name="McHardy A.C."/>
            <person name="Schulze-Lefert P."/>
            <person name="O'Connell R.J."/>
        </authorList>
    </citation>
    <scope>NUCLEOTIDE SEQUENCE [LARGE SCALE GENOMIC DNA]</scope>
    <source>
        <strain evidence="4 5">0861</strain>
    </source>
</reference>
<dbReference type="GO" id="GO:0005576">
    <property type="term" value="C:extracellular region"/>
    <property type="evidence" value="ECO:0007669"/>
    <property type="project" value="UniProtKB-SubCell"/>
</dbReference>
<evidence type="ECO:0000313" key="5">
    <source>
        <dbReference type="Proteomes" id="UP000076552"/>
    </source>
</evidence>
<dbReference type="InterPro" id="IPR010829">
    <property type="entry name" value="Cerato-platanin"/>
</dbReference>
<proteinExistence type="inferred from homology"/>
<comment type="similarity">
    <text evidence="2">Belongs to the cerato-platanin family.</text>
</comment>
<evidence type="ECO:0000256" key="2">
    <source>
        <dbReference type="ARBA" id="ARBA00010421"/>
    </source>
</evidence>
<keyword evidence="5" id="KW-1185">Reference proteome</keyword>
<protein>
    <submittedName>
        <fullName evidence="4">EPL1 protein (Cerato-platanin)</fullName>
    </submittedName>
</protein>
<dbReference type="STRING" id="708197.A0A166YSA8"/>
<keyword evidence="3" id="KW-0964">Secreted</keyword>
<comment type="subcellular location">
    <subcellularLocation>
        <location evidence="1">Secreted</location>
    </subcellularLocation>
</comment>
<name>A0A166YSA8_9PEZI</name>
<dbReference type="InterPro" id="IPR036908">
    <property type="entry name" value="RlpA-like_sf"/>
</dbReference>
<evidence type="ECO:0000256" key="3">
    <source>
        <dbReference type="ARBA" id="ARBA00022525"/>
    </source>
</evidence>
<feature type="non-terminal residue" evidence="4">
    <location>
        <position position="1"/>
    </location>
</feature>
<sequence length="191" mass="20902">ASVRNSSTSSFPVPSLAKAVSIHAASHIHLTAMRPSILSAVVASAALPAMAFKVRVRYDTKYDERKRPLSEVACWNPNVLGLFPDFDEWLVQGDIPQRTVAIPSITGWEHPDCITCWMVTWEPAGITRFLLAIDGSKEGFVTSLEAMNSLTGGQARDFNRLEPLEVEATQVGMGNCGFAPMDFGKETFDEL</sequence>
<organism evidence="4 5">
    <name type="scientific">Colletotrichum tofieldiae</name>
    <dbReference type="NCBI Taxonomy" id="708197"/>
    <lineage>
        <taxon>Eukaryota</taxon>
        <taxon>Fungi</taxon>
        <taxon>Dikarya</taxon>
        <taxon>Ascomycota</taxon>
        <taxon>Pezizomycotina</taxon>
        <taxon>Sordariomycetes</taxon>
        <taxon>Hypocreomycetidae</taxon>
        <taxon>Glomerellales</taxon>
        <taxon>Glomerellaceae</taxon>
        <taxon>Colletotrichum</taxon>
        <taxon>Colletotrichum spaethianum species complex</taxon>
    </lineage>
</organism>
<dbReference type="Proteomes" id="UP000076552">
    <property type="component" value="Unassembled WGS sequence"/>
</dbReference>
<evidence type="ECO:0000256" key="1">
    <source>
        <dbReference type="ARBA" id="ARBA00004613"/>
    </source>
</evidence>
<gene>
    <name evidence="4" type="ORF">CT0861_04113</name>
</gene>
<comment type="caution">
    <text evidence="4">The sequence shown here is derived from an EMBL/GenBank/DDBJ whole genome shotgun (WGS) entry which is preliminary data.</text>
</comment>
<dbReference type="Gene3D" id="2.40.40.10">
    <property type="entry name" value="RlpA-like domain"/>
    <property type="match status" value="1"/>
</dbReference>